<comment type="subcellular location">
    <subcellularLocation>
        <location evidence="1">Membrane</location>
        <topology evidence="1">Multi-pass membrane protein</topology>
    </subcellularLocation>
</comment>
<accession>A0A1M6NQV8</accession>
<evidence type="ECO:0000256" key="2">
    <source>
        <dbReference type="ARBA" id="ARBA00022692"/>
    </source>
</evidence>
<keyword evidence="2 5" id="KW-0812">Transmembrane</keyword>
<dbReference type="OrthoDB" id="1891007at2"/>
<evidence type="ECO:0000256" key="1">
    <source>
        <dbReference type="ARBA" id="ARBA00004141"/>
    </source>
</evidence>
<reference evidence="6 7" key="1">
    <citation type="submission" date="2016-11" db="EMBL/GenBank/DDBJ databases">
        <authorList>
            <person name="Jaros S."/>
            <person name="Januszkiewicz K."/>
            <person name="Wedrychowicz H."/>
        </authorList>
    </citation>
    <scope>NUCLEOTIDE SEQUENCE [LARGE SCALE GENOMIC DNA]</scope>
    <source>
        <strain evidence="6 7">DSM 21864</strain>
    </source>
</reference>
<dbReference type="RefSeq" id="WP_083600033.1">
    <property type="nucleotide sequence ID" value="NZ_FQZO01000012.1"/>
</dbReference>
<feature type="transmembrane region" description="Helical" evidence="5">
    <location>
        <begin position="97"/>
        <end position="115"/>
    </location>
</feature>
<dbReference type="EMBL" id="FQZO01000012">
    <property type="protein sequence ID" value="SHJ98030.1"/>
    <property type="molecule type" value="Genomic_DNA"/>
</dbReference>
<name>A0A1M6NQV8_9CLOT</name>
<dbReference type="CDD" id="cd16914">
    <property type="entry name" value="EcfT"/>
    <property type="match status" value="1"/>
</dbReference>
<proteinExistence type="predicted"/>
<evidence type="ECO:0000256" key="3">
    <source>
        <dbReference type="ARBA" id="ARBA00022989"/>
    </source>
</evidence>
<feature type="transmembrane region" description="Helical" evidence="5">
    <location>
        <begin position="261"/>
        <end position="283"/>
    </location>
</feature>
<dbReference type="AlphaFoldDB" id="A0A1M6NQV8"/>
<feature type="transmembrane region" description="Helical" evidence="5">
    <location>
        <begin position="226"/>
        <end position="249"/>
    </location>
</feature>
<feature type="transmembrane region" description="Helical" evidence="5">
    <location>
        <begin position="33"/>
        <end position="52"/>
    </location>
</feature>
<feature type="transmembrane region" description="Helical" evidence="5">
    <location>
        <begin position="7"/>
        <end position="27"/>
    </location>
</feature>
<dbReference type="InterPro" id="IPR003339">
    <property type="entry name" value="ABC/ECF_trnsptr_transmembrane"/>
</dbReference>
<organism evidence="6 7">
    <name type="scientific">Clostridium amylolyticum</name>
    <dbReference type="NCBI Taxonomy" id="1121298"/>
    <lineage>
        <taxon>Bacteria</taxon>
        <taxon>Bacillati</taxon>
        <taxon>Bacillota</taxon>
        <taxon>Clostridia</taxon>
        <taxon>Eubacteriales</taxon>
        <taxon>Clostridiaceae</taxon>
        <taxon>Clostridium</taxon>
    </lineage>
</organism>
<evidence type="ECO:0000313" key="7">
    <source>
        <dbReference type="Proteomes" id="UP000184080"/>
    </source>
</evidence>
<dbReference type="Proteomes" id="UP000184080">
    <property type="component" value="Unassembled WGS sequence"/>
</dbReference>
<dbReference type="GO" id="GO:0005886">
    <property type="term" value="C:plasma membrane"/>
    <property type="evidence" value="ECO:0007669"/>
    <property type="project" value="UniProtKB-ARBA"/>
</dbReference>
<gene>
    <name evidence="6" type="ORF">SAMN05444401_0282</name>
</gene>
<protein>
    <submittedName>
        <fullName evidence="6">Energy-coupling factor transport system permease protein</fullName>
    </submittedName>
</protein>
<feature type="transmembrane region" description="Helical" evidence="5">
    <location>
        <begin position="59"/>
        <end position="77"/>
    </location>
</feature>
<evidence type="ECO:0000313" key="6">
    <source>
        <dbReference type="EMBL" id="SHJ98030.1"/>
    </source>
</evidence>
<keyword evidence="4 5" id="KW-0472">Membrane</keyword>
<keyword evidence="3 5" id="KW-1133">Transmembrane helix</keyword>
<evidence type="ECO:0000256" key="5">
    <source>
        <dbReference type="SAM" id="Phobius"/>
    </source>
</evidence>
<keyword evidence="7" id="KW-1185">Reference proteome</keyword>
<evidence type="ECO:0000256" key="4">
    <source>
        <dbReference type="ARBA" id="ARBA00023136"/>
    </source>
</evidence>
<sequence length="294" mass="33489">MGKIKKVNNFHVVTIILIFTVIMFMVFSSDNPMVILSTYILTLGITIFTKSYRKLFNGLFYFAPFAVLIIIANLIFVTQGSTTLFYIGSKKLTLESLIYAIVLCFKFLAVIYLFMSFQLMIDSDKAVSYFSSKMPKSTLTLMLIFKLIPGLKNKFYSLKEIYTVRGVDFKVGDNKSKVKSYSEVMTVLLESSLESSFDIGEAAFVRGFLSNKRSVYERESLGKKDILLIISSLLLIIIYILSKIMGFVTFEIYEGVNISNIFNAATILILSMICYITFLICIFSKEVYFGLHRD</sequence>
<dbReference type="STRING" id="1121298.SAMN05444401_0282"/>
<dbReference type="Pfam" id="PF02361">
    <property type="entry name" value="CbiQ"/>
    <property type="match status" value="1"/>
</dbReference>